<comment type="caution">
    <text evidence="3">The sequence shown here is derived from an EMBL/GenBank/DDBJ whole genome shotgun (WGS) entry which is preliminary data.</text>
</comment>
<reference evidence="3 4" key="1">
    <citation type="submission" date="2019-07" db="EMBL/GenBank/DDBJ databases">
        <title>Cryptosporangium phraense sp. nov., isolated from plant litter.</title>
        <authorList>
            <person name="Suriyachadkun C."/>
        </authorList>
    </citation>
    <scope>NUCLEOTIDE SEQUENCE [LARGE SCALE GENOMIC DNA]</scope>
    <source>
        <strain evidence="3 4">A-T 5661</strain>
    </source>
</reference>
<keyword evidence="2" id="KW-0472">Membrane</keyword>
<keyword evidence="2" id="KW-1133">Transmembrane helix</keyword>
<proteinExistence type="predicted"/>
<feature type="transmembrane region" description="Helical" evidence="2">
    <location>
        <begin position="79"/>
        <end position="98"/>
    </location>
</feature>
<dbReference type="EMBL" id="VIRS01000004">
    <property type="protein sequence ID" value="TQS45643.1"/>
    <property type="molecule type" value="Genomic_DNA"/>
</dbReference>
<dbReference type="RefSeq" id="WP_142703841.1">
    <property type="nucleotide sequence ID" value="NZ_VIRS01000004.1"/>
</dbReference>
<dbReference type="AlphaFoldDB" id="A0A545AWE4"/>
<evidence type="ECO:0008006" key="5">
    <source>
        <dbReference type="Google" id="ProtNLM"/>
    </source>
</evidence>
<feature type="transmembrane region" description="Helical" evidence="2">
    <location>
        <begin position="51"/>
        <end position="72"/>
    </location>
</feature>
<gene>
    <name evidence="3" type="ORF">FL583_07915</name>
</gene>
<organism evidence="3 4">
    <name type="scientific">Cryptosporangium phraense</name>
    <dbReference type="NCBI Taxonomy" id="2593070"/>
    <lineage>
        <taxon>Bacteria</taxon>
        <taxon>Bacillati</taxon>
        <taxon>Actinomycetota</taxon>
        <taxon>Actinomycetes</taxon>
        <taxon>Cryptosporangiales</taxon>
        <taxon>Cryptosporangiaceae</taxon>
        <taxon>Cryptosporangium</taxon>
    </lineage>
</organism>
<feature type="region of interest" description="Disordered" evidence="1">
    <location>
        <begin position="106"/>
        <end position="125"/>
    </location>
</feature>
<evidence type="ECO:0000256" key="1">
    <source>
        <dbReference type="SAM" id="MobiDB-lite"/>
    </source>
</evidence>
<dbReference type="Proteomes" id="UP000317982">
    <property type="component" value="Unassembled WGS sequence"/>
</dbReference>
<keyword evidence="4" id="KW-1185">Reference proteome</keyword>
<evidence type="ECO:0000313" key="4">
    <source>
        <dbReference type="Proteomes" id="UP000317982"/>
    </source>
</evidence>
<evidence type="ECO:0000256" key="2">
    <source>
        <dbReference type="SAM" id="Phobius"/>
    </source>
</evidence>
<evidence type="ECO:0000313" key="3">
    <source>
        <dbReference type="EMBL" id="TQS45643.1"/>
    </source>
</evidence>
<keyword evidence="2" id="KW-0812">Transmembrane</keyword>
<dbReference type="InParanoid" id="A0A545AWE4"/>
<sequence>MRRTEPGLLATLLLIAAFLGVCAVPVLVYQGFWAGFLVGDDAQAQARSDHLMLAALIVALVASSVGIAVGWWVRLTATIVVMTVVLAVAGSIALLAAAKYDPPTPQPGPIHCQEHSGGDNECPGD</sequence>
<name>A0A545AWE4_9ACTN</name>
<accession>A0A545AWE4</accession>
<protein>
    <recommendedName>
        <fullName evidence="5">DUF998 domain-containing protein</fullName>
    </recommendedName>
</protein>